<protein>
    <submittedName>
        <fullName evidence="1">Uncharacterized protein</fullName>
    </submittedName>
</protein>
<accession>A0ABR5A887</accession>
<dbReference type="EMBL" id="JXAL01000001">
    <property type="protein sequence ID" value="KIL37219.1"/>
    <property type="molecule type" value="Genomic_DNA"/>
</dbReference>
<proteinExistence type="predicted"/>
<dbReference type="RefSeq" id="WP_041058285.1">
    <property type="nucleotide sequence ID" value="NZ_JXAL01000001.1"/>
</dbReference>
<organism evidence="1 2">
    <name type="scientific">Cohnella kolymensis</name>
    <dbReference type="NCBI Taxonomy" id="1590652"/>
    <lineage>
        <taxon>Bacteria</taxon>
        <taxon>Bacillati</taxon>
        <taxon>Bacillota</taxon>
        <taxon>Bacilli</taxon>
        <taxon>Bacillales</taxon>
        <taxon>Paenibacillaceae</taxon>
        <taxon>Cohnella</taxon>
    </lineage>
</organism>
<keyword evidence="2" id="KW-1185">Reference proteome</keyword>
<comment type="caution">
    <text evidence="1">The sequence shown here is derived from an EMBL/GenBank/DDBJ whole genome shotgun (WGS) entry which is preliminary data.</text>
</comment>
<dbReference type="Proteomes" id="UP000054526">
    <property type="component" value="Unassembled WGS sequence"/>
</dbReference>
<sequence length="156" mass="18559">MNGSKKRKKTNRENPVFPAVEQDEHFYFIAGYTDGGAPYGITWEEHESKQSYVSDSRIDMRESRMQELKLTERQLQELIETYDMHVDGIEFFLNIETGDIVTLNSFDRDEEDQLISEIIEEAFNEIYYRMPYRESEEGYMDMFDFAETVSNEKIEK</sequence>
<evidence type="ECO:0000313" key="2">
    <source>
        <dbReference type="Proteomes" id="UP000054526"/>
    </source>
</evidence>
<gene>
    <name evidence="1" type="ORF">SD71_00310</name>
</gene>
<evidence type="ECO:0000313" key="1">
    <source>
        <dbReference type="EMBL" id="KIL37219.1"/>
    </source>
</evidence>
<reference evidence="1 2" key="1">
    <citation type="submission" date="2014-12" db="EMBL/GenBank/DDBJ databases">
        <title>Draft genome sequence of Cohnella kolymensis strain B-2846.</title>
        <authorList>
            <person name="Karlyshev A.V."/>
            <person name="Kudryashova E.B."/>
        </authorList>
    </citation>
    <scope>NUCLEOTIDE SEQUENCE [LARGE SCALE GENOMIC DNA]</scope>
    <source>
        <strain evidence="1 2">VKM B-2846</strain>
    </source>
</reference>
<name>A0ABR5A887_9BACL</name>